<dbReference type="EMBL" id="VUJU01002728">
    <property type="protein sequence ID" value="KAF0760285.1"/>
    <property type="molecule type" value="Genomic_DNA"/>
</dbReference>
<organism evidence="1 2">
    <name type="scientific">Aphis craccivora</name>
    <name type="common">Cowpea aphid</name>
    <dbReference type="NCBI Taxonomy" id="307492"/>
    <lineage>
        <taxon>Eukaryota</taxon>
        <taxon>Metazoa</taxon>
        <taxon>Ecdysozoa</taxon>
        <taxon>Arthropoda</taxon>
        <taxon>Hexapoda</taxon>
        <taxon>Insecta</taxon>
        <taxon>Pterygota</taxon>
        <taxon>Neoptera</taxon>
        <taxon>Paraneoptera</taxon>
        <taxon>Hemiptera</taxon>
        <taxon>Sternorrhyncha</taxon>
        <taxon>Aphidomorpha</taxon>
        <taxon>Aphidoidea</taxon>
        <taxon>Aphididae</taxon>
        <taxon>Aphidini</taxon>
        <taxon>Aphis</taxon>
        <taxon>Aphis</taxon>
    </lineage>
</organism>
<proteinExistence type="predicted"/>
<dbReference type="Proteomes" id="UP000478052">
    <property type="component" value="Unassembled WGS sequence"/>
</dbReference>
<keyword evidence="2" id="KW-1185">Reference proteome</keyword>
<name>A0A6G0YRA3_APHCR</name>
<accession>A0A6G0YRA3</accession>
<evidence type="ECO:0000313" key="1">
    <source>
        <dbReference type="EMBL" id="KAF0760285.1"/>
    </source>
</evidence>
<reference evidence="1 2" key="1">
    <citation type="submission" date="2019-08" db="EMBL/GenBank/DDBJ databases">
        <title>Whole genome of Aphis craccivora.</title>
        <authorList>
            <person name="Voronova N.V."/>
            <person name="Shulinski R.S."/>
            <person name="Bandarenka Y.V."/>
            <person name="Zhorov D.G."/>
            <person name="Warner D."/>
        </authorList>
    </citation>
    <scope>NUCLEOTIDE SEQUENCE [LARGE SCALE GENOMIC DNA]</scope>
    <source>
        <strain evidence="1">180601</strain>
        <tissue evidence="1">Whole Body</tissue>
    </source>
</reference>
<comment type="caution">
    <text evidence="1">The sequence shown here is derived from an EMBL/GenBank/DDBJ whole genome shotgun (WGS) entry which is preliminary data.</text>
</comment>
<protein>
    <submittedName>
        <fullName evidence="1">CCHC-type domain-containing protein</fullName>
    </submittedName>
</protein>
<sequence>MSGGRNWQALSTKYWRWKKLEKSNGWGWGNVRENKASEKCIVFIINDNMLKNNYEKTRYQCRFQDL</sequence>
<dbReference type="AlphaFoldDB" id="A0A6G0YRA3"/>
<evidence type="ECO:0000313" key="2">
    <source>
        <dbReference type="Proteomes" id="UP000478052"/>
    </source>
</evidence>
<gene>
    <name evidence="1" type="ORF">FWK35_00008882</name>
</gene>